<reference evidence="2" key="1">
    <citation type="submission" date="2020-07" db="EMBL/GenBank/DDBJ databases">
        <title>Genome sequence and genetic diversity analysis of an under-domesticated orphan crop, white fonio (Digitaria exilis).</title>
        <authorList>
            <person name="Bennetzen J.L."/>
            <person name="Chen S."/>
            <person name="Ma X."/>
            <person name="Wang X."/>
            <person name="Yssel A.E.J."/>
            <person name="Chaluvadi S.R."/>
            <person name="Johnson M."/>
            <person name="Gangashetty P."/>
            <person name="Hamidou F."/>
            <person name="Sanogo M.D."/>
            <person name="Zwaenepoel A."/>
            <person name="Wallace J."/>
            <person name="Van De Peer Y."/>
            <person name="Van Deynze A."/>
        </authorList>
    </citation>
    <scope>NUCLEOTIDE SEQUENCE</scope>
    <source>
        <tissue evidence="2">Leaves</tissue>
    </source>
</reference>
<dbReference type="Proteomes" id="UP000636709">
    <property type="component" value="Unassembled WGS sequence"/>
</dbReference>
<keyword evidence="3" id="KW-1185">Reference proteome</keyword>
<comment type="caution">
    <text evidence="2">The sequence shown here is derived from an EMBL/GenBank/DDBJ whole genome shotgun (WGS) entry which is preliminary data.</text>
</comment>
<feature type="compositionally biased region" description="Polar residues" evidence="1">
    <location>
        <begin position="57"/>
        <end position="67"/>
    </location>
</feature>
<accession>A0A835B328</accession>
<evidence type="ECO:0000313" key="3">
    <source>
        <dbReference type="Proteomes" id="UP000636709"/>
    </source>
</evidence>
<feature type="region of interest" description="Disordered" evidence="1">
    <location>
        <begin position="35"/>
        <end position="90"/>
    </location>
</feature>
<dbReference type="OrthoDB" id="686919at2759"/>
<name>A0A835B328_9POAL</name>
<gene>
    <name evidence="2" type="ORF">HU200_050228</name>
</gene>
<protein>
    <recommendedName>
        <fullName evidence="4">No apical meristem-associated C-terminal domain-containing protein</fullName>
    </recommendedName>
</protein>
<sequence>MLEAQARYARQAKGKACQFIHCWLQIRHSEKFAKAREQGNLPVQSNPTHDQAEGLQDSCQGQDSSIPTAKKARPPVRKKSKEKVNRDEGDDEYKIMMKNLMFMKTEEHKLKKEKWDTDKLLEQRRVDIEEWWYNGSKKRKSCSVI</sequence>
<feature type="compositionally biased region" description="Basic residues" evidence="1">
    <location>
        <begin position="70"/>
        <end position="81"/>
    </location>
</feature>
<evidence type="ECO:0000313" key="2">
    <source>
        <dbReference type="EMBL" id="KAF8670959.1"/>
    </source>
</evidence>
<organism evidence="2 3">
    <name type="scientific">Digitaria exilis</name>
    <dbReference type="NCBI Taxonomy" id="1010633"/>
    <lineage>
        <taxon>Eukaryota</taxon>
        <taxon>Viridiplantae</taxon>
        <taxon>Streptophyta</taxon>
        <taxon>Embryophyta</taxon>
        <taxon>Tracheophyta</taxon>
        <taxon>Spermatophyta</taxon>
        <taxon>Magnoliopsida</taxon>
        <taxon>Liliopsida</taxon>
        <taxon>Poales</taxon>
        <taxon>Poaceae</taxon>
        <taxon>PACMAD clade</taxon>
        <taxon>Panicoideae</taxon>
        <taxon>Panicodae</taxon>
        <taxon>Paniceae</taxon>
        <taxon>Anthephorinae</taxon>
        <taxon>Digitaria</taxon>
    </lineage>
</organism>
<proteinExistence type="predicted"/>
<evidence type="ECO:0008006" key="4">
    <source>
        <dbReference type="Google" id="ProtNLM"/>
    </source>
</evidence>
<evidence type="ECO:0000256" key="1">
    <source>
        <dbReference type="SAM" id="MobiDB-lite"/>
    </source>
</evidence>
<dbReference type="EMBL" id="JACEFO010002248">
    <property type="protein sequence ID" value="KAF8670959.1"/>
    <property type="molecule type" value="Genomic_DNA"/>
</dbReference>
<dbReference type="AlphaFoldDB" id="A0A835B328"/>